<evidence type="ECO:0000256" key="1">
    <source>
        <dbReference type="ARBA" id="ARBA00004370"/>
    </source>
</evidence>
<gene>
    <name evidence="9" type="ORF">GCM10023322_18970</name>
</gene>
<dbReference type="SUPFAM" id="SSF56601">
    <property type="entry name" value="beta-lactamase/transpeptidase-like"/>
    <property type="match status" value="1"/>
</dbReference>
<dbReference type="PROSITE" id="PS51257">
    <property type="entry name" value="PROKAR_LIPOPROTEIN"/>
    <property type="match status" value="1"/>
</dbReference>
<proteinExistence type="inferred from homology"/>
<dbReference type="SUPFAM" id="SSF56519">
    <property type="entry name" value="Penicillin binding protein dimerisation domain"/>
    <property type="match status" value="1"/>
</dbReference>
<name>A0ABP9RPN8_9ACTN</name>
<evidence type="ECO:0000259" key="8">
    <source>
        <dbReference type="Pfam" id="PF05223"/>
    </source>
</evidence>
<comment type="subcellular location">
    <subcellularLocation>
        <location evidence="1">Membrane</location>
    </subcellularLocation>
</comment>
<feature type="region of interest" description="Disordered" evidence="4">
    <location>
        <begin position="587"/>
        <end position="607"/>
    </location>
</feature>
<dbReference type="Gene3D" id="3.90.1310.10">
    <property type="entry name" value="Penicillin-binding protein 2a (Domain 2)"/>
    <property type="match status" value="1"/>
</dbReference>
<reference evidence="10" key="1">
    <citation type="journal article" date="2019" name="Int. J. Syst. Evol. Microbiol.">
        <title>The Global Catalogue of Microorganisms (GCM) 10K type strain sequencing project: providing services to taxonomists for standard genome sequencing and annotation.</title>
        <authorList>
            <consortium name="The Broad Institute Genomics Platform"/>
            <consortium name="The Broad Institute Genome Sequencing Center for Infectious Disease"/>
            <person name="Wu L."/>
            <person name="Ma J."/>
        </authorList>
    </citation>
    <scope>NUCLEOTIDE SEQUENCE [LARGE SCALE GENOMIC DNA]</scope>
    <source>
        <strain evidence="10">JCM 18304</strain>
    </source>
</reference>
<dbReference type="InterPro" id="IPR050515">
    <property type="entry name" value="Beta-lactam/transpept"/>
</dbReference>
<dbReference type="InterPro" id="IPR012338">
    <property type="entry name" value="Beta-lactam/transpept-like"/>
</dbReference>
<dbReference type="PANTHER" id="PTHR30627:SF24">
    <property type="entry name" value="PENICILLIN-BINDING PROTEIN 4B"/>
    <property type="match status" value="1"/>
</dbReference>
<keyword evidence="10" id="KW-1185">Reference proteome</keyword>
<dbReference type="EMBL" id="BAABJQ010000004">
    <property type="protein sequence ID" value="GAA5182291.1"/>
    <property type="molecule type" value="Genomic_DNA"/>
</dbReference>
<keyword evidence="3" id="KW-0472">Membrane</keyword>
<dbReference type="Gene3D" id="3.30.1390.30">
    <property type="entry name" value="Penicillin-binding protein 2a, domain 3"/>
    <property type="match status" value="1"/>
</dbReference>
<feature type="region of interest" description="Disordered" evidence="4">
    <location>
        <begin position="312"/>
        <end position="341"/>
    </location>
</feature>
<keyword evidence="5" id="KW-0732">Signal</keyword>
<dbReference type="Pfam" id="PF05223">
    <property type="entry name" value="MecA_N"/>
    <property type="match status" value="1"/>
</dbReference>
<evidence type="ECO:0000259" key="7">
    <source>
        <dbReference type="Pfam" id="PF03717"/>
    </source>
</evidence>
<evidence type="ECO:0000256" key="3">
    <source>
        <dbReference type="ARBA" id="ARBA00023136"/>
    </source>
</evidence>
<comment type="caution">
    <text evidence="9">The sequence shown here is derived from an EMBL/GenBank/DDBJ whole genome shotgun (WGS) entry which is preliminary data.</text>
</comment>
<sequence length="648" mass="67061">MRPRVRATALLVAAVLTGGGLAACSSGPGPASAISDFMTGWRTGQFAGSLHLIGPSGDALTGQAVATQIKTLSGDLAAAKPTLKAGTATVDKDDARVPIDVAWPVESGVTWSYQTTLRLRRNDGKWDPIFEPSVVAAQLTEGDKLTVKTAAATRGSILDGGGQPLVTAQPVVNVGVQPSLITDQTSLINSLNAAFRSANVDVDLADLPNQIKDAQPTAFVPVVTLRQTVYNQIRSQIHDLNGTVFTTSTLDLGPTSTFARALLGSVGDVTKERMDKSPGKYQIGDQVGFGGLEEAYDDQLRGKSGVSVIAVPAKSSNDSGDDSSGDSTGDQDGKTLFTSDPVAGKSIKTTLDQRTEKAAETALTMTQQPSALVAIRISDGSILAVANGPGAQGQDLALDAQVPPGSMFKTVTATNLLEAGKIDVNTAVNCPQTLTVDGYTIHNSEFEQLGTVPLHVDFAKSCNTAFASLAPKLGPTGLADTAKRLGVGIPWDLGIDAYTGSVSANGDAAEQAAAAFGQGKTTVSPVIMAAMAAAVQRGQWKQPHLILDPAPAHPAPDQAPLKSSTVSALKQMMREVVTDGTAVKDKNVPGDPIYGKTGTAEHDNKPSPTHSWFMGYRGDIAFAVFVEDGGMSTDAAVPIAGKFFTALG</sequence>
<evidence type="ECO:0000313" key="9">
    <source>
        <dbReference type="EMBL" id="GAA5182291.1"/>
    </source>
</evidence>
<dbReference type="PANTHER" id="PTHR30627">
    <property type="entry name" value="PEPTIDOGLYCAN D,D-TRANSPEPTIDASE"/>
    <property type="match status" value="1"/>
</dbReference>
<dbReference type="InterPro" id="IPR007887">
    <property type="entry name" value="MecA_N"/>
</dbReference>
<feature type="domain" description="Penicillin-binding protein dimerisation" evidence="7">
    <location>
        <begin position="151"/>
        <end position="313"/>
    </location>
</feature>
<dbReference type="Proteomes" id="UP001501570">
    <property type="component" value="Unassembled WGS sequence"/>
</dbReference>
<feature type="signal peptide" evidence="5">
    <location>
        <begin position="1"/>
        <end position="22"/>
    </location>
</feature>
<protein>
    <submittedName>
        <fullName evidence="9">Penicillin-binding transpeptidase domain-containing protein</fullName>
    </submittedName>
</protein>
<dbReference type="RefSeq" id="WP_345628001.1">
    <property type="nucleotide sequence ID" value="NZ_BAABJQ010000004.1"/>
</dbReference>
<evidence type="ECO:0000313" key="10">
    <source>
        <dbReference type="Proteomes" id="UP001501570"/>
    </source>
</evidence>
<dbReference type="InterPro" id="IPR001460">
    <property type="entry name" value="PCN-bd_Tpept"/>
</dbReference>
<dbReference type="InterPro" id="IPR036138">
    <property type="entry name" value="PBP_dimer_sf"/>
</dbReference>
<feature type="domain" description="NTF2-like N-terminal transpeptidase" evidence="8">
    <location>
        <begin position="30"/>
        <end position="143"/>
    </location>
</feature>
<feature type="domain" description="Penicillin-binding protein transpeptidase" evidence="6">
    <location>
        <begin position="372"/>
        <end position="642"/>
    </location>
</feature>
<dbReference type="Gene3D" id="3.40.710.10">
    <property type="entry name" value="DD-peptidase/beta-lactamase superfamily"/>
    <property type="match status" value="1"/>
</dbReference>
<evidence type="ECO:0000256" key="5">
    <source>
        <dbReference type="SAM" id="SignalP"/>
    </source>
</evidence>
<dbReference type="Pfam" id="PF00905">
    <property type="entry name" value="Transpeptidase"/>
    <property type="match status" value="1"/>
</dbReference>
<accession>A0ABP9RPN8</accession>
<evidence type="ECO:0000256" key="4">
    <source>
        <dbReference type="SAM" id="MobiDB-lite"/>
    </source>
</evidence>
<feature type="chain" id="PRO_5046101760" evidence="5">
    <location>
        <begin position="23"/>
        <end position="648"/>
    </location>
</feature>
<organism evidence="9 10">
    <name type="scientific">Rugosimonospora acidiphila</name>
    <dbReference type="NCBI Taxonomy" id="556531"/>
    <lineage>
        <taxon>Bacteria</taxon>
        <taxon>Bacillati</taxon>
        <taxon>Actinomycetota</taxon>
        <taxon>Actinomycetes</taxon>
        <taxon>Micromonosporales</taxon>
        <taxon>Micromonosporaceae</taxon>
        <taxon>Rugosimonospora</taxon>
    </lineage>
</organism>
<evidence type="ECO:0000256" key="2">
    <source>
        <dbReference type="ARBA" id="ARBA00007171"/>
    </source>
</evidence>
<dbReference type="Pfam" id="PF03717">
    <property type="entry name" value="PBP_dimer"/>
    <property type="match status" value="1"/>
</dbReference>
<comment type="similarity">
    <text evidence="2">Belongs to the transpeptidase family.</text>
</comment>
<evidence type="ECO:0000259" key="6">
    <source>
        <dbReference type="Pfam" id="PF00905"/>
    </source>
</evidence>
<dbReference type="InterPro" id="IPR005311">
    <property type="entry name" value="PBP_dimer"/>
</dbReference>